<comment type="similarity">
    <text evidence="2">Belongs to the CND3 (condensin subunit 3) family.</text>
</comment>
<reference evidence="9 10" key="1">
    <citation type="submission" date="2016-10" db="EMBL/GenBank/DDBJ databases">
        <title>The genome of Paramicrosporidium saccamoebae is the missing link in understanding Cryptomycota and Microsporidia evolution.</title>
        <authorList>
            <person name="Quandt C.A."/>
            <person name="Beaudet D."/>
            <person name="Corsaro D."/>
            <person name="Michel R."/>
            <person name="Corradi N."/>
            <person name="James T."/>
        </authorList>
    </citation>
    <scope>NUCLEOTIDE SEQUENCE [LARGE SCALE GENOMIC DNA]</scope>
    <source>
        <strain evidence="9 10">KSL3</strain>
    </source>
</reference>
<evidence type="ECO:0000256" key="4">
    <source>
        <dbReference type="ARBA" id="ARBA00022618"/>
    </source>
</evidence>
<sequence>MRFLVGFLVFSAEKDEVAVLGGTSPTTRLIENVMLYALEGVDTKERMVRVRLTQVLVACVNAMDELSDALWSVFRAKMTERLFDKEAAVRVQAVHAMARLQSMTLCEDSELTVQAVFLELMAHDPVAEVRKAVLGQIDVNETTLEAILLRRRDVDSGIRRFFYAKKMGDIDVRTLSMKQRDNVLRTGLIDRDPNVRRACVEMVFGRWIQAAENNLIQLLMSLDVIGHAPVAEYALKAFYETTPEMFTVFPSAYFENLTPETAIALRVYCEQPGSNAGELLPEMSELAHHAKRIYESILAGDSDDSYRTEAEFMLCELFKVIGVLDGSDEMGRRVVQGLLVDLLSNLELGDVVFSKALELLSKMSPDLDEFLQTVGQLVADLHELHSVPANGLEDQLQKSLESLTLLGGANAVLPEDVRIMAQLRCLEIVMAAFQLPAVSLSRHPAILSLLNEVIIPAVNSPYAVVQTKGLLCLGIACTMSLELSREYLNLLVEFFQHGQDETRLTALKVICDLAFVFGDESILTVLNDKVVSALWDDDVSVQAAAAEGYAKLLLHRILHDSNILAGLLQLYFNTLTTDNPRLCQTLAYFLPAFAYSSVGNQVLLARSVLPVLKSWTPDNGLSLQQVAGQLLELTDPARLSELADRTEEGNAHAELAEELAWAALRSPATTGKVYAALLTRLTVADWPTRTMKRLLFVAGQLIRVIVDRTTLTALKKMVALLVELDDPTQLLEPEDLIDLRAKLAEVDMPERPVLKVTVKNHRPVKQSNLSTVNIMDEIHDLLD</sequence>
<evidence type="ECO:0000256" key="3">
    <source>
        <dbReference type="ARBA" id="ARBA00022454"/>
    </source>
</evidence>
<keyword evidence="10" id="KW-1185">Reference proteome</keyword>
<keyword evidence="6" id="KW-0226">DNA condensation</keyword>
<evidence type="ECO:0000256" key="5">
    <source>
        <dbReference type="ARBA" id="ARBA00022776"/>
    </source>
</evidence>
<protein>
    <submittedName>
        <fullName evidence="9">Nuclear condensin complex subunit 3 domain-containing protein</fullName>
    </submittedName>
</protein>
<dbReference type="InterPro" id="IPR011989">
    <property type="entry name" value="ARM-like"/>
</dbReference>
<dbReference type="InterPro" id="IPR025977">
    <property type="entry name" value="Cnd3_C"/>
</dbReference>
<feature type="domain" description="Nuclear condensin complex subunit 3 C-terminal" evidence="8">
    <location>
        <begin position="424"/>
        <end position="682"/>
    </location>
</feature>
<keyword evidence="4" id="KW-0132">Cell division</keyword>
<comment type="subcellular location">
    <subcellularLocation>
        <location evidence="1">Chromosome</location>
    </subcellularLocation>
</comment>
<keyword evidence="7" id="KW-0131">Cell cycle</keyword>
<evidence type="ECO:0000256" key="2">
    <source>
        <dbReference type="ARBA" id="ARBA00006533"/>
    </source>
</evidence>
<dbReference type="Pfam" id="PF12719">
    <property type="entry name" value="Cnd3"/>
    <property type="match status" value="1"/>
</dbReference>
<evidence type="ECO:0000256" key="7">
    <source>
        <dbReference type="ARBA" id="ARBA00023306"/>
    </source>
</evidence>
<evidence type="ECO:0000256" key="6">
    <source>
        <dbReference type="ARBA" id="ARBA00023067"/>
    </source>
</evidence>
<evidence type="ECO:0000313" key="10">
    <source>
        <dbReference type="Proteomes" id="UP000240830"/>
    </source>
</evidence>
<dbReference type="OrthoDB" id="27187at2759"/>
<evidence type="ECO:0000259" key="8">
    <source>
        <dbReference type="Pfam" id="PF12719"/>
    </source>
</evidence>
<dbReference type="InterPro" id="IPR027165">
    <property type="entry name" value="CND3"/>
</dbReference>
<gene>
    <name evidence="9" type="ORF">PSACC_00336</name>
</gene>
<organism evidence="9 10">
    <name type="scientific">Paramicrosporidium saccamoebae</name>
    <dbReference type="NCBI Taxonomy" id="1246581"/>
    <lineage>
        <taxon>Eukaryota</taxon>
        <taxon>Fungi</taxon>
        <taxon>Fungi incertae sedis</taxon>
        <taxon>Cryptomycota</taxon>
        <taxon>Cryptomycota incertae sedis</taxon>
        <taxon>Paramicrosporidium</taxon>
    </lineage>
</organism>
<dbReference type="AlphaFoldDB" id="A0A2H9TQ17"/>
<proteinExistence type="inferred from homology"/>
<keyword evidence="3" id="KW-0158">Chromosome</keyword>
<dbReference type="SUPFAM" id="SSF48371">
    <property type="entry name" value="ARM repeat"/>
    <property type="match status" value="1"/>
</dbReference>
<dbReference type="PANTHER" id="PTHR14418">
    <property type="entry name" value="CONDENSIN COMPLEX SUBUNIT 3-RELATED"/>
    <property type="match status" value="1"/>
</dbReference>
<evidence type="ECO:0000256" key="1">
    <source>
        <dbReference type="ARBA" id="ARBA00004286"/>
    </source>
</evidence>
<name>A0A2H9TQ17_9FUNG</name>
<dbReference type="InterPro" id="IPR016024">
    <property type="entry name" value="ARM-type_fold"/>
</dbReference>
<evidence type="ECO:0000313" key="9">
    <source>
        <dbReference type="EMBL" id="PJF19834.1"/>
    </source>
</evidence>
<keyword evidence="5" id="KW-0498">Mitosis</keyword>
<dbReference type="EMBL" id="MTSL01000037">
    <property type="protein sequence ID" value="PJF19834.1"/>
    <property type="molecule type" value="Genomic_DNA"/>
</dbReference>
<dbReference type="PANTHER" id="PTHR14418:SF5">
    <property type="entry name" value="CONDENSIN COMPLEX SUBUNIT 3"/>
    <property type="match status" value="1"/>
</dbReference>
<dbReference type="Gene3D" id="1.25.10.10">
    <property type="entry name" value="Leucine-rich Repeat Variant"/>
    <property type="match status" value="1"/>
</dbReference>
<dbReference type="GO" id="GO:0000793">
    <property type="term" value="C:condensed chromosome"/>
    <property type="evidence" value="ECO:0007669"/>
    <property type="project" value="TreeGrafter"/>
</dbReference>
<dbReference type="Proteomes" id="UP000240830">
    <property type="component" value="Unassembled WGS sequence"/>
</dbReference>
<dbReference type="GO" id="GO:0000796">
    <property type="term" value="C:condensin complex"/>
    <property type="evidence" value="ECO:0007669"/>
    <property type="project" value="InterPro"/>
</dbReference>
<dbReference type="GO" id="GO:0051301">
    <property type="term" value="P:cell division"/>
    <property type="evidence" value="ECO:0007669"/>
    <property type="project" value="UniProtKB-KW"/>
</dbReference>
<comment type="caution">
    <text evidence="9">The sequence shown here is derived from an EMBL/GenBank/DDBJ whole genome shotgun (WGS) entry which is preliminary data.</text>
</comment>
<dbReference type="GO" id="GO:0007076">
    <property type="term" value="P:mitotic chromosome condensation"/>
    <property type="evidence" value="ECO:0007669"/>
    <property type="project" value="InterPro"/>
</dbReference>
<accession>A0A2H9TQ17</accession>
<dbReference type="STRING" id="1246581.A0A2H9TQ17"/>